<dbReference type="GO" id="GO:0007155">
    <property type="term" value="P:cell adhesion"/>
    <property type="evidence" value="ECO:0007669"/>
    <property type="project" value="InterPro"/>
</dbReference>
<keyword evidence="8" id="KW-0282">Flagellum</keyword>
<keyword evidence="4 5" id="KW-0975">Bacterial flagellum</keyword>
<keyword evidence="9" id="KW-1185">Reference proteome</keyword>
<dbReference type="AlphaFoldDB" id="A0A923HN89"/>
<feature type="domain" description="Flagellar hook-associated protein 2 C-terminal" evidence="7">
    <location>
        <begin position="579"/>
        <end position="653"/>
    </location>
</feature>
<dbReference type="InterPro" id="IPR040026">
    <property type="entry name" value="FliD"/>
</dbReference>
<comment type="subcellular location">
    <subcellularLocation>
        <location evidence="5">Secreted</location>
    </subcellularLocation>
    <subcellularLocation>
        <location evidence="5">Bacterial flagellum</location>
    </subcellularLocation>
</comment>
<keyword evidence="8" id="KW-0966">Cell projection</keyword>
<dbReference type="Proteomes" id="UP000634011">
    <property type="component" value="Unassembled WGS sequence"/>
</dbReference>
<evidence type="ECO:0000313" key="8">
    <source>
        <dbReference type="EMBL" id="MBC3861743.1"/>
    </source>
</evidence>
<dbReference type="InterPro" id="IPR010809">
    <property type="entry name" value="FliD_C"/>
</dbReference>
<dbReference type="InterPro" id="IPR003481">
    <property type="entry name" value="FliD_N"/>
</dbReference>
<dbReference type="Pfam" id="PF02465">
    <property type="entry name" value="FliD_N"/>
    <property type="match status" value="1"/>
</dbReference>
<dbReference type="EMBL" id="JACOFV010000004">
    <property type="protein sequence ID" value="MBC3861743.1"/>
    <property type="molecule type" value="Genomic_DNA"/>
</dbReference>
<feature type="domain" description="Flagellar hook-associated protein 2 N-terminal" evidence="6">
    <location>
        <begin position="10"/>
        <end position="106"/>
    </location>
</feature>
<comment type="caution">
    <text evidence="8">The sequence shown here is derived from an EMBL/GenBank/DDBJ whole genome shotgun (WGS) entry which is preliminary data.</text>
</comment>
<protein>
    <recommendedName>
        <fullName evidence="5">Flagellar hook-associated protein 2</fullName>
        <shortName evidence="5">HAP2</shortName>
    </recommendedName>
    <alternativeName>
        <fullName evidence="5">Flagellar cap protein</fullName>
    </alternativeName>
</protein>
<dbReference type="PANTHER" id="PTHR30288">
    <property type="entry name" value="FLAGELLAR CAP/ASSEMBLY PROTEIN FLID"/>
    <property type="match status" value="1"/>
</dbReference>
<feature type="domain" description="Flagellar hook-associated protein 2 C-terminal" evidence="7">
    <location>
        <begin position="242"/>
        <end position="421"/>
    </location>
</feature>
<evidence type="ECO:0000256" key="1">
    <source>
        <dbReference type="ARBA" id="ARBA00009764"/>
    </source>
</evidence>
<dbReference type="GO" id="GO:0009424">
    <property type="term" value="C:bacterial-type flagellum hook"/>
    <property type="evidence" value="ECO:0007669"/>
    <property type="project" value="UniProtKB-UniRule"/>
</dbReference>
<evidence type="ECO:0000256" key="4">
    <source>
        <dbReference type="ARBA" id="ARBA00023143"/>
    </source>
</evidence>
<keyword evidence="5" id="KW-0964">Secreted</keyword>
<dbReference type="Pfam" id="PF07195">
    <property type="entry name" value="FliD_C"/>
    <property type="match status" value="2"/>
</dbReference>
<gene>
    <name evidence="8" type="primary">fliD</name>
    <name evidence="8" type="ORF">H8K32_06485</name>
</gene>
<dbReference type="GO" id="GO:0005576">
    <property type="term" value="C:extracellular region"/>
    <property type="evidence" value="ECO:0007669"/>
    <property type="project" value="UniProtKB-SubCell"/>
</dbReference>
<dbReference type="GO" id="GO:0009421">
    <property type="term" value="C:bacterial-type flagellum filament cap"/>
    <property type="evidence" value="ECO:0007669"/>
    <property type="project" value="InterPro"/>
</dbReference>
<proteinExistence type="inferred from homology"/>
<evidence type="ECO:0000313" key="9">
    <source>
        <dbReference type="Proteomes" id="UP000634011"/>
    </source>
</evidence>
<evidence type="ECO:0000256" key="3">
    <source>
        <dbReference type="ARBA" id="ARBA00023054"/>
    </source>
</evidence>
<accession>A0A923HN89</accession>
<sequence>MSVSSIGVASGLPLDSIISKLMAIESQPLTAIQQKQASYNSDVTAYGALSGVISAFQSSLTTLSNPATFSNLTATSGDNAIVSASTSSVATAGTYNVNVTQLAQGQSISSAGQTSTTNTIGTGQSTTVTFQFGTISGGTSSNGVYTGATFTQDATQSTGSITINSSNNSLQGIRDTINNANIGVKASIIGDGSATPYHLVFASNSTGATSSMKISVSGDTALQGLLSNDPSGTQNFKEINAGQSANLTINGIAVSSNTNSVSSSIQGVTLKLGKVGTTSVSIAANTTAVTTAVNSFVTAYNNINSTIAQLTSYNTTTKAAGALLGDPTVATVQNQLRSTLSNAVTGLGGNFTYLAQIGITFQKDGSLAADAGKLQTALTNNFTDVGGLFAAVGQSTDSLTRQVGSTANTKAGNYALNITQIATQGSLVGNLNLNSTTTTIAANTAINVNLDGVSASVNLPAGTYNATQLASLVQSSINGTSTLSAGGLSVVASIDSNGYLNLSSGSYGSKSVISLANGTGTNISALTGTAFAGFAGKDVAGTLNGIVATGNGQILTGASGSASDGLQVIVNGGATGSRGTVYFSQGFAYKLNSVVNSVIGTGGLIPNAISGFNNTLKDLKKQTDTLNAQLTVKQAAYQAQYSALDTLVASLQSRSSFLTSQIGILNGSTNK</sequence>
<keyword evidence="3" id="KW-0175">Coiled coil</keyword>
<evidence type="ECO:0000259" key="7">
    <source>
        <dbReference type="Pfam" id="PF07195"/>
    </source>
</evidence>
<dbReference type="RefSeq" id="WP_186911662.1">
    <property type="nucleotide sequence ID" value="NZ_JACOFV010000004.1"/>
</dbReference>
<evidence type="ECO:0000259" key="6">
    <source>
        <dbReference type="Pfam" id="PF02465"/>
    </source>
</evidence>
<name>A0A923HN89_9BURK</name>
<comment type="function">
    <text evidence="5">Required for morphogenesis and for the elongation of the flagellar filament by facilitating polymerization of the flagellin monomers at the tip of growing filament. Forms a capping structure, which prevents flagellin subunits (transported through the central channel of the flagellum) from leaking out without polymerization at the distal end.</text>
</comment>
<evidence type="ECO:0000256" key="5">
    <source>
        <dbReference type="RuleBase" id="RU362066"/>
    </source>
</evidence>
<dbReference type="PANTHER" id="PTHR30288:SF0">
    <property type="entry name" value="FLAGELLAR HOOK-ASSOCIATED PROTEIN 2"/>
    <property type="match status" value="1"/>
</dbReference>
<organism evidence="8 9">
    <name type="scientific">Undibacterium jejuense</name>
    <dbReference type="NCBI Taxonomy" id="1344949"/>
    <lineage>
        <taxon>Bacteria</taxon>
        <taxon>Pseudomonadati</taxon>
        <taxon>Pseudomonadota</taxon>
        <taxon>Betaproteobacteria</taxon>
        <taxon>Burkholderiales</taxon>
        <taxon>Oxalobacteraceae</taxon>
        <taxon>Undibacterium</taxon>
    </lineage>
</organism>
<dbReference type="GO" id="GO:0071973">
    <property type="term" value="P:bacterial-type flagellum-dependent cell motility"/>
    <property type="evidence" value="ECO:0007669"/>
    <property type="project" value="TreeGrafter"/>
</dbReference>
<comment type="subunit">
    <text evidence="2 5">Homopentamer.</text>
</comment>
<keyword evidence="8" id="KW-0969">Cilium</keyword>
<evidence type="ECO:0000256" key="2">
    <source>
        <dbReference type="ARBA" id="ARBA00011255"/>
    </source>
</evidence>
<comment type="similarity">
    <text evidence="1 5">Belongs to the FliD family.</text>
</comment>
<reference evidence="8" key="1">
    <citation type="submission" date="2020-08" db="EMBL/GenBank/DDBJ databases">
        <title>Novel species isolated from subtropical streams in China.</title>
        <authorList>
            <person name="Lu H."/>
        </authorList>
    </citation>
    <scope>NUCLEOTIDE SEQUENCE</scope>
    <source>
        <strain evidence="8">KACC 12607</strain>
    </source>
</reference>